<evidence type="ECO:0000313" key="1">
    <source>
        <dbReference type="EMBL" id="CCG80913.1"/>
    </source>
</evidence>
<evidence type="ECO:0000313" key="2">
    <source>
        <dbReference type="Proteomes" id="UP000013776"/>
    </source>
</evidence>
<name>R4X776_TAPDE</name>
<reference evidence="1 2" key="1">
    <citation type="journal article" date="2013" name="MBio">
        <title>Genome sequencing of the plant pathogen Taphrina deformans, the causal agent of peach leaf curl.</title>
        <authorList>
            <person name="Cisse O.H."/>
            <person name="Almeida J.M.G.C.F."/>
            <person name="Fonseca A."/>
            <person name="Kumar A.A."/>
            <person name="Salojaervi J."/>
            <person name="Overmyer K."/>
            <person name="Hauser P.M."/>
            <person name="Pagni M."/>
        </authorList>
    </citation>
    <scope>NUCLEOTIDE SEQUENCE [LARGE SCALE GENOMIC DNA]</scope>
    <source>
        <strain evidence="2">PYCC 5710 / ATCC 11124 / CBS 356.35 / IMI 108563 / JCM 9778 / NBRC 8474</strain>
    </source>
</reference>
<dbReference type="Proteomes" id="UP000013776">
    <property type="component" value="Unassembled WGS sequence"/>
</dbReference>
<sequence length="99" mass="11515">MATRSTVTKLIGLIPKDTLRPHANFGATLTSRIDDFNTNDVQALQNLTSDKYRQQFPLSDKLMRPAFNPEYYTRLSQAMSGDQQPKSPFHFITKYFRWQ</sequence>
<dbReference type="InterPro" id="IPR037653">
    <property type="entry name" value="Cbp6"/>
</dbReference>
<dbReference type="PANTHER" id="PTHR28250:SF1">
    <property type="entry name" value="CYTOCHROME B PRE-MRNA-PROCESSING PROTEIN 6"/>
    <property type="match status" value="1"/>
</dbReference>
<dbReference type="GO" id="GO:0034551">
    <property type="term" value="P:mitochondrial respiratory chain complex III assembly"/>
    <property type="evidence" value="ECO:0007669"/>
    <property type="project" value="TreeGrafter"/>
</dbReference>
<dbReference type="EMBL" id="CAHR02000018">
    <property type="protein sequence ID" value="CCG80913.1"/>
    <property type="molecule type" value="Genomic_DNA"/>
</dbReference>
<keyword evidence="2" id="KW-1185">Reference proteome</keyword>
<proteinExistence type="predicted"/>
<accession>R4X776</accession>
<dbReference type="OrthoDB" id="2107880at2759"/>
<gene>
    <name evidence="1" type="ORF">TAPDE_000567</name>
</gene>
<organism evidence="1 2">
    <name type="scientific">Taphrina deformans (strain PYCC 5710 / ATCC 11124 / CBS 356.35 / IMI 108563 / JCM 9778 / NBRC 8474)</name>
    <name type="common">Peach leaf curl fungus</name>
    <name type="synonym">Lalaria deformans</name>
    <dbReference type="NCBI Taxonomy" id="1097556"/>
    <lineage>
        <taxon>Eukaryota</taxon>
        <taxon>Fungi</taxon>
        <taxon>Dikarya</taxon>
        <taxon>Ascomycota</taxon>
        <taxon>Taphrinomycotina</taxon>
        <taxon>Taphrinomycetes</taxon>
        <taxon>Taphrinales</taxon>
        <taxon>Taphrinaceae</taxon>
        <taxon>Taphrina</taxon>
    </lineage>
</organism>
<dbReference type="PANTHER" id="PTHR28250">
    <property type="entry name" value="CYTOCHROME B PRE-MRNA-PROCESSING PROTEIN 6"/>
    <property type="match status" value="1"/>
</dbReference>
<dbReference type="GO" id="GO:0061671">
    <property type="term" value="C:Cbp3p-Cbp6 complex"/>
    <property type="evidence" value="ECO:0007669"/>
    <property type="project" value="InterPro"/>
</dbReference>
<dbReference type="GO" id="GO:0043022">
    <property type="term" value="F:ribosome binding"/>
    <property type="evidence" value="ECO:0007669"/>
    <property type="project" value="InterPro"/>
</dbReference>
<dbReference type="VEuPathDB" id="FungiDB:TAPDE_000567"/>
<dbReference type="Pfam" id="PF20180">
    <property type="entry name" value="UQCC2_CBP6"/>
    <property type="match status" value="1"/>
</dbReference>
<dbReference type="AlphaFoldDB" id="R4X776"/>
<protein>
    <submittedName>
        <fullName evidence="1">Uncharacterized protein</fullName>
    </submittedName>
</protein>
<comment type="caution">
    <text evidence="1">The sequence shown here is derived from an EMBL/GenBank/DDBJ whole genome shotgun (WGS) entry which is preliminary data.</text>
</comment>